<sequence length="502" mass="59188">MKREARSMLMAATSTKQIILLVDTLERLGLGYHFDSEIEEKLKQVYDSVEEEQDAHNLFVAALRFRLLRQHQYHVSCNVFEKFVGENKEFKETLGGDAEGILSLYEAAHVRTGEENILEGAVEFTRRQLSRMLPELKSPHLREKVKRALKHPLHRSVPIVEIRFYIPIYENDESRDELLLKLAKLNFNYLQNMYRNELVQLLRWWNKFDIKSKLVYTRDRMVECYFWGMIHNFEPKYSYVRKAAAINYQLITIIDDIYDNYATLEEAEQFTRALERWNMDHADNLPDYMKVVYDFNMNVYEDIEREAKKQDKTFILPYYREAVKDICRAYYEEQKWVMQREMPSFEKYMKNSVIRSCLPMTLGSLVPGLQSVTKETIDWMLTQPKIFMSSSIIVRLLDDLGSHERENKEGKLLTIVDCYMKDKGGSKQEALSKFGEIIDSEWKDMNEEWVKSAALPKEILLQFLNFIRGGEVTYSNSEDGHTNPEKYLAPIITALLLDPLLI</sequence>
<comment type="subunit">
    <text evidence="4">Monomer.</text>
</comment>
<dbReference type="InterPro" id="IPR005630">
    <property type="entry name" value="Terpene_synthase_metal-bd"/>
</dbReference>
<dbReference type="GO" id="GO:0016099">
    <property type="term" value="P:monoterpenoid biosynthetic process"/>
    <property type="evidence" value="ECO:0007669"/>
    <property type="project" value="UniProtKB-ARBA"/>
</dbReference>
<evidence type="ECO:0000313" key="14">
    <source>
        <dbReference type="EMBL" id="KAH6820629.1"/>
    </source>
</evidence>
<keyword evidence="7" id="KW-0479">Metal-binding</keyword>
<evidence type="ECO:0000256" key="8">
    <source>
        <dbReference type="ARBA" id="ARBA00022842"/>
    </source>
</evidence>
<name>A0AAD4NZ81_PERFH</name>
<organism evidence="14 15">
    <name type="scientific">Perilla frutescens var. hirtella</name>
    <name type="common">Perilla citriodora</name>
    <name type="synonym">Perilla setoyensis</name>
    <dbReference type="NCBI Taxonomy" id="608512"/>
    <lineage>
        <taxon>Eukaryota</taxon>
        <taxon>Viridiplantae</taxon>
        <taxon>Streptophyta</taxon>
        <taxon>Embryophyta</taxon>
        <taxon>Tracheophyta</taxon>
        <taxon>Spermatophyta</taxon>
        <taxon>Magnoliopsida</taxon>
        <taxon>eudicotyledons</taxon>
        <taxon>Gunneridae</taxon>
        <taxon>Pentapetalae</taxon>
        <taxon>asterids</taxon>
        <taxon>lamiids</taxon>
        <taxon>Lamiales</taxon>
        <taxon>Lamiaceae</taxon>
        <taxon>Nepetoideae</taxon>
        <taxon>Elsholtzieae</taxon>
        <taxon>Perilla</taxon>
    </lineage>
</organism>
<keyword evidence="8" id="KW-0460">Magnesium</keyword>
<dbReference type="EMBL" id="SDAM02003427">
    <property type="protein sequence ID" value="KAH6820629.1"/>
    <property type="molecule type" value="Genomic_DNA"/>
</dbReference>
<dbReference type="InterPro" id="IPR008949">
    <property type="entry name" value="Isoprenoid_synthase_dom_sf"/>
</dbReference>
<dbReference type="SUPFAM" id="SSF48576">
    <property type="entry name" value="Terpenoid synthases"/>
    <property type="match status" value="1"/>
</dbReference>
<keyword evidence="10" id="KW-0456">Lyase</keyword>
<dbReference type="Gene3D" id="1.50.10.130">
    <property type="entry name" value="Terpene synthase, N-terminal domain"/>
    <property type="match status" value="1"/>
</dbReference>
<dbReference type="InterPro" id="IPR044814">
    <property type="entry name" value="Terpene_cyclase_plant_C1"/>
</dbReference>
<evidence type="ECO:0000256" key="10">
    <source>
        <dbReference type="ARBA" id="ARBA00023239"/>
    </source>
</evidence>
<keyword evidence="15" id="KW-1185">Reference proteome</keyword>
<comment type="cofactor">
    <cofactor evidence="1">
        <name>Mg(2+)</name>
        <dbReference type="ChEBI" id="CHEBI:18420"/>
    </cofactor>
</comment>
<dbReference type="FunFam" id="1.10.600.10:FF:000007">
    <property type="entry name" value="Isoprene synthase, chloroplastic"/>
    <property type="match status" value="1"/>
</dbReference>
<evidence type="ECO:0000256" key="1">
    <source>
        <dbReference type="ARBA" id="ARBA00001946"/>
    </source>
</evidence>
<evidence type="ECO:0000259" key="12">
    <source>
        <dbReference type="Pfam" id="PF01397"/>
    </source>
</evidence>
<evidence type="ECO:0000256" key="2">
    <source>
        <dbReference type="ARBA" id="ARBA00004229"/>
    </source>
</evidence>
<keyword evidence="5" id="KW-0150">Chloroplast</keyword>
<comment type="subcellular location">
    <subcellularLocation>
        <location evidence="2">Plastid</location>
        <location evidence="2">Chloroplast</location>
    </subcellularLocation>
</comment>
<dbReference type="FunFam" id="1.50.10.130:FF:000001">
    <property type="entry name" value="Isoprene synthase, chloroplastic"/>
    <property type="match status" value="1"/>
</dbReference>
<evidence type="ECO:0000259" key="13">
    <source>
        <dbReference type="Pfam" id="PF03936"/>
    </source>
</evidence>
<comment type="similarity">
    <text evidence="11">Belongs to the terpene synthase family. Tpsb subfamily.</text>
</comment>
<gene>
    <name evidence="14" type="ORF">C2S53_020433</name>
</gene>
<dbReference type="SFLD" id="SFLDG01019">
    <property type="entry name" value="Terpene_Cyclase_Like_1_C_Termi"/>
    <property type="match status" value="1"/>
</dbReference>
<evidence type="ECO:0000256" key="11">
    <source>
        <dbReference type="ARBA" id="ARBA00033744"/>
    </source>
</evidence>
<dbReference type="SUPFAM" id="SSF48239">
    <property type="entry name" value="Terpenoid cyclases/Protein prenyltransferases"/>
    <property type="match status" value="1"/>
</dbReference>
<comment type="caution">
    <text evidence="14">The sequence shown here is derived from an EMBL/GenBank/DDBJ whole genome shotgun (WGS) entry which is preliminary data.</text>
</comment>
<keyword evidence="6" id="KW-0934">Plastid</keyword>
<dbReference type="GO" id="GO:0009507">
    <property type="term" value="C:chloroplast"/>
    <property type="evidence" value="ECO:0007669"/>
    <property type="project" value="UniProtKB-SubCell"/>
</dbReference>
<evidence type="ECO:0000256" key="9">
    <source>
        <dbReference type="ARBA" id="ARBA00022946"/>
    </source>
</evidence>
<dbReference type="Pfam" id="PF01397">
    <property type="entry name" value="Terpene_synth"/>
    <property type="match status" value="1"/>
</dbReference>
<accession>A0AAD4NZ81</accession>
<dbReference type="Gene3D" id="1.10.600.10">
    <property type="entry name" value="Farnesyl Diphosphate Synthase"/>
    <property type="match status" value="1"/>
</dbReference>
<dbReference type="InterPro" id="IPR008930">
    <property type="entry name" value="Terpenoid_cyclase/PrenylTrfase"/>
</dbReference>
<keyword evidence="9" id="KW-0809">Transit peptide</keyword>
<dbReference type="CDD" id="cd00684">
    <property type="entry name" value="Terpene_cyclase_plant_C1"/>
    <property type="match status" value="1"/>
</dbReference>
<dbReference type="InterPro" id="IPR050148">
    <property type="entry name" value="Terpene_synthase-like"/>
</dbReference>
<feature type="domain" description="Terpene synthase metal-binding" evidence="13">
    <location>
        <begin position="207"/>
        <end position="444"/>
    </location>
</feature>
<reference evidence="14 15" key="1">
    <citation type="journal article" date="2021" name="Nat. Commun.">
        <title>Incipient diploidization of the medicinal plant Perilla within 10,000 years.</title>
        <authorList>
            <person name="Zhang Y."/>
            <person name="Shen Q."/>
            <person name="Leng L."/>
            <person name="Zhang D."/>
            <person name="Chen S."/>
            <person name="Shi Y."/>
            <person name="Ning Z."/>
            <person name="Chen S."/>
        </authorList>
    </citation>
    <scope>NUCLEOTIDE SEQUENCE [LARGE SCALE GENOMIC DNA]</scope>
    <source>
        <strain evidence="15">cv. PC099</strain>
    </source>
</reference>
<evidence type="ECO:0000256" key="5">
    <source>
        <dbReference type="ARBA" id="ARBA00022528"/>
    </source>
</evidence>
<proteinExistence type="inferred from homology"/>
<comment type="pathway">
    <text evidence="3">Secondary metabolite biosynthesis; terpenoid biosynthesis.</text>
</comment>
<feature type="domain" description="Terpene synthase N-terminal" evidence="12">
    <location>
        <begin position="2"/>
        <end position="149"/>
    </location>
</feature>
<dbReference type="PANTHER" id="PTHR31225">
    <property type="entry name" value="OS04G0344100 PROTEIN-RELATED"/>
    <property type="match status" value="1"/>
</dbReference>
<dbReference type="GO" id="GO:0016102">
    <property type="term" value="P:diterpenoid biosynthetic process"/>
    <property type="evidence" value="ECO:0007669"/>
    <property type="project" value="InterPro"/>
</dbReference>
<dbReference type="Pfam" id="PF03936">
    <property type="entry name" value="Terpene_synth_C"/>
    <property type="match status" value="1"/>
</dbReference>
<evidence type="ECO:0000256" key="3">
    <source>
        <dbReference type="ARBA" id="ARBA00004721"/>
    </source>
</evidence>
<dbReference type="InterPro" id="IPR036965">
    <property type="entry name" value="Terpene_synth_N_sf"/>
</dbReference>
<dbReference type="SFLD" id="SFLDS00005">
    <property type="entry name" value="Isoprenoid_Synthase_Type_I"/>
    <property type="match status" value="1"/>
</dbReference>
<evidence type="ECO:0000256" key="4">
    <source>
        <dbReference type="ARBA" id="ARBA00011245"/>
    </source>
</evidence>
<evidence type="ECO:0000256" key="6">
    <source>
        <dbReference type="ARBA" id="ARBA00022640"/>
    </source>
</evidence>
<dbReference type="Proteomes" id="UP001190926">
    <property type="component" value="Unassembled WGS sequence"/>
</dbReference>
<dbReference type="PANTHER" id="PTHR31225:SF253">
    <property type="entry name" value="SESQUITERPENE SYNTHASE 31"/>
    <property type="match status" value="1"/>
</dbReference>
<protein>
    <submittedName>
        <fullName evidence="14">Uncharacterized protein</fullName>
    </submittedName>
</protein>
<evidence type="ECO:0000256" key="7">
    <source>
        <dbReference type="ARBA" id="ARBA00022723"/>
    </source>
</evidence>
<evidence type="ECO:0000313" key="15">
    <source>
        <dbReference type="Proteomes" id="UP001190926"/>
    </source>
</evidence>
<dbReference type="GO" id="GO:0000287">
    <property type="term" value="F:magnesium ion binding"/>
    <property type="evidence" value="ECO:0007669"/>
    <property type="project" value="InterPro"/>
</dbReference>
<dbReference type="InterPro" id="IPR001906">
    <property type="entry name" value="Terpene_synth_N"/>
</dbReference>
<dbReference type="AlphaFoldDB" id="A0AAD4NZ81"/>
<dbReference type="GO" id="GO:0010333">
    <property type="term" value="F:terpene synthase activity"/>
    <property type="evidence" value="ECO:0007669"/>
    <property type="project" value="InterPro"/>
</dbReference>
<dbReference type="InterPro" id="IPR034741">
    <property type="entry name" value="Terpene_cyclase-like_1_C"/>
</dbReference>